<sequence length="270" mass="29091">MNATRSIWAALFLGAAFSVAAAQAQNAPDVPLDADIVVMGELHDIALHHENQSAWVTRMAPAAVVFEMLPPELAEIAEDMRGAETEALGAALAWEERGWPDFPSYHPIFTALGEARIYGAEVPRDDLSRAVSQGAAAVFGDGAERFLLDLDLPLEEQTLREDLQDRAHCGLMPPEMLPGMVEVQRLRDAVLARTALTALNETGGPVAVITGNGHARTDWGVPAYLRAADPDVTVHAIGQVLPDDEAMPFDTRLSFAVDLSHRGDPCDALR</sequence>
<dbReference type="AlphaFoldDB" id="A0A1H8JJ86"/>
<evidence type="ECO:0000259" key="2">
    <source>
        <dbReference type="Pfam" id="PF04187"/>
    </source>
</evidence>
<dbReference type="InterPro" id="IPR007314">
    <property type="entry name" value="Cofac_haem-bd_dom"/>
</dbReference>
<organism evidence="3 4">
    <name type="scientific">Palleronia pelagia</name>
    <dbReference type="NCBI Taxonomy" id="387096"/>
    <lineage>
        <taxon>Bacteria</taxon>
        <taxon>Pseudomonadati</taxon>
        <taxon>Pseudomonadota</taxon>
        <taxon>Alphaproteobacteria</taxon>
        <taxon>Rhodobacterales</taxon>
        <taxon>Roseobacteraceae</taxon>
        <taxon>Palleronia</taxon>
    </lineage>
</organism>
<keyword evidence="4" id="KW-1185">Reference proteome</keyword>
<dbReference type="EMBL" id="FOCM01000006">
    <property type="protein sequence ID" value="SEN80752.1"/>
    <property type="molecule type" value="Genomic_DNA"/>
</dbReference>
<name>A0A1H8JJ86_9RHOB</name>
<dbReference type="SUPFAM" id="SSF159501">
    <property type="entry name" value="EreA/ChaN-like"/>
    <property type="match status" value="1"/>
</dbReference>
<dbReference type="Gene3D" id="3.40.50.11550">
    <property type="match status" value="2"/>
</dbReference>
<keyword evidence="1" id="KW-0732">Signal</keyword>
<dbReference type="Pfam" id="PF04187">
    <property type="entry name" value="Cofac_haem_bdg"/>
    <property type="match status" value="1"/>
</dbReference>
<proteinExistence type="predicted"/>
<accession>A0A1H8JJ86</accession>
<dbReference type="Proteomes" id="UP000199372">
    <property type="component" value="Unassembled WGS sequence"/>
</dbReference>
<feature type="signal peptide" evidence="1">
    <location>
        <begin position="1"/>
        <end position="24"/>
    </location>
</feature>
<evidence type="ECO:0000313" key="4">
    <source>
        <dbReference type="Proteomes" id="UP000199372"/>
    </source>
</evidence>
<feature type="chain" id="PRO_5011536995" evidence="1">
    <location>
        <begin position="25"/>
        <end position="270"/>
    </location>
</feature>
<protein>
    <submittedName>
        <fullName evidence="3">Haem-binding uptake, Tiki superfamily, ChaN</fullName>
    </submittedName>
</protein>
<dbReference type="RefSeq" id="WP_236737079.1">
    <property type="nucleotide sequence ID" value="NZ_FOCM01000006.1"/>
</dbReference>
<evidence type="ECO:0000313" key="3">
    <source>
        <dbReference type="EMBL" id="SEN80752.1"/>
    </source>
</evidence>
<gene>
    <name evidence="3" type="ORF">SAMN04488011_106235</name>
</gene>
<evidence type="ECO:0000256" key="1">
    <source>
        <dbReference type="SAM" id="SignalP"/>
    </source>
</evidence>
<dbReference type="CDD" id="cd14727">
    <property type="entry name" value="ChanN-like"/>
    <property type="match status" value="1"/>
</dbReference>
<reference evidence="4" key="1">
    <citation type="submission" date="2016-10" db="EMBL/GenBank/DDBJ databases">
        <authorList>
            <person name="Varghese N."/>
            <person name="Submissions S."/>
        </authorList>
    </citation>
    <scope>NUCLEOTIDE SEQUENCE [LARGE SCALE GENOMIC DNA]</scope>
    <source>
        <strain evidence="4">DSM 26893</strain>
    </source>
</reference>
<feature type="domain" description="Haem-binding uptake Tiki superfamily ChaN" evidence="2">
    <location>
        <begin position="33"/>
        <end position="225"/>
    </location>
</feature>